<proteinExistence type="predicted"/>
<reference evidence="1 2" key="1">
    <citation type="journal article" date="2013" name="Genome Announc.">
        <title>Draft Whole-Genome Sequence of Bacillus sonorensis Strain L12, a Source of Nonribosomal Lipopeptides.</title>
        <authorList>
            <person name="Adimpong D.B."/>
            <person name="Sorensen K.I."/>
            <person name="Nielsen D.S."/>
            <person name="Thorsen L."/>
            <person name="Rasmussen T.B."/>
            <person name="Derkx P.M."/>
            <person name="Jespersen L."/>
        </authorList>
    </citation>
    <scope>NUCLEOTIDE SEQUENCE [LARGE SCALE GENOMIC DNA]</scope>
    <source>
        <strain evidence="1 2">L12</strain>
    </source>
</reference>
<gene>
    <name evidence="1" type="ORF">BSONL12_06238</name>
</gene>
<accession>M5P7N4</accession>
<evidence type="ECO:0000313" key="1">
    <source>
        <dbReference type="EMBL" id="EME75414.1"/>
    </source>
</evidence>
<evidence type="ECO:0000313" key="2">
    <source>
        <dbReference type="Proteomes" id="UP000011907"/>
    </source>
</evidence>
<name>M5P7N4_9BACI</name>
<dbReference type="STRING" id="1274524.BSONL12_06238"/>
<comment type="caution">
    <text evidence="1">The sequence shown here is derived from an EMBL/GenBank/DDBJ whole genome shotgun (WGS) entry which is preliminary data.</text>
</comment>
<dbReference type="EMBL" id="AOFM01000005">
    <property type="protein sequence ID" value="EME75414.1"/>
    <property type="molecule type" value="Genomic_DNA"/>
</dbReference>
<organism evidence="1 2">
    <name type="scientific">Bacillus sonorensis L12</name>
    <dbReference type="NCBI Taxonomy" id="1274524"/>
    <lineage>
        <taxon>Bacteria</taxon>
        <taxon>Bacillati</taxon>
        <taxon>Bacillota</taxon>
        <taxon>Bacilli</taxon>
        <taxon>Bacillales</taxon>
        <taxon>Bacillaceae</taxon>
        <taxon>Bacillus</taxon>
    </lineage>
</organism>
<dbReference type="Proteomes" id="UP000011907">
    <property type="component" value="Unassembled WGS sequence"/>
</dbReference>
<dbReference type="PATRIC" id="fig|1274524.3.peg.1346"/>
<dbReference type="AlphaFoldDB" id="M5P7N4"/>
<sequence length="161" mass="17605">MISNESIMSNTSIIPNGMMSHTGIMPNEKLFNELIENGFFSQQGKGVFFYVQNNNVFGASGSAFSFGENSTNTVINNNASNNDLLELTQTLLNEIKNSQLDAENQEQLKELVEAATSEASSEKPKKAILKSFIDSANTIIQTAANSTNLISAFEKWSAFFS</sequence>
<protein>
    <submittedName>
        <fullName evidence="1">Uncharacterized protein</fullName>
    </submittedName>
</protein>